<dbReference type="SUPFAM" id="SSF53649">
    <property type="entry name" value="Alkaline phosphatase-like"/>
    <property type="match status" value="1"/>
</dbReference>
<comment type="cofactor">
    <cofactor evidence="1">
        <name>Ca(2+)</name>
        <dbReference type="ChEBI" id="CHEBI:29108"/>
    </cofactor>
</comment>
<proteinExistence type="inferred from homology"/>
<keyword evidence="5" id="KW-0106">Calcium</keyword>
<evidence type="ECO:0000256" key="7">
    <source>
        <dbReference type="SAM" id="SignalP"/>
    </source>
</evidence>
<keyword evidence="3" id="KW-0479">Metal-binding</keyword>
<evidence type="ECO:0000256" key="2">
    <source>
        <dbReference type="ARBA" id="ARBA00008779"/>
    </source>
</evidence>
<comment type="similarity">
    <text evidence="2">Belongs to the sulfatase family.</text>
</comment>
<evidence type="ECO:0000259" key="8">
    <source>
        <dbReference type="Pfam" id="PF00884"/>
    </source>
</evidence>
<keyword evidence="4" id="KW-0378">Hydrolase</keyword>
<organism evidence="9 10">
    <name type="scientific">Pocillopora meandrina</name>
    <dbReference type="NCBI Taxonomy" id="46732"/>
    <lineage>
        <taxon>Eukaryota</taxon>
        <taxon>Metazoa</taxon>
        <taxon>Cnidaria</taxon>
        <taxon>Anthozoa</taxon>
        <taxon>Hexacorallia</taxon>
        <taxon>Scleractinia</taxon>
        <taxon>Astrocoeniina</taxon>
        <taxon>Pocilloporidae</taxon>
        <taxon>Pocillopora</taxon>
    </lineage>
</organism>
<dbReference type="InterPro" id="IPR024607">
    <property type="entry name" value="Sulfatase_CS"/>
</dbReference>
<keyword evidence="10" id="KW-1185">Reference proteome</keyword>
<dbReference type="AlphaFoldDB" id="A0AAU9VVU8"/>
<dbReference type="Proteomes" id="UP001159428">
    <property type="component" value="Unassembled WGS sequence"/>
</dbReference>
<keyword evidence="6" id="KW-0325">Glycoprotein</keyword>
<keyword evidence="7" id="KW-0732">Signal</keyword>
<evidence type="ECO:0000256" key="3">
    <source>
        <dbReference type="ARBA" id="ARBA00022723"/>
    </source>
</evidence>
<evidence type="ECO:0000313" key="10">
    <source>
        <dbReference type="Proteomes" id="UP001159428"/>
    </source>
</evidence>
<dbReference type="InterPro" id="IPR017850">
    <property type="entry name" value="Alkaline_phosphatase_core_sf"/>
</dbReference>
<sequence>MSPAVFSVYFFLAVLHLVSSLKSPHIVLVVIDDLGWSDLGFQGSKIQTPNINTLAAEGVILDNYYVQPLCTPTRSTLMTGRYPIHTGTFTLQCFAVFLGLQHFVIEPSQPYGMPLNITTLAQKLKEAGYATHMVGKWHLGFYEWEYTPTYRGFDSHYGFYTGCGDHYTHERLGILDLRDNMSPVRDMNGTYSANLFTRQAQKIIDNHDSSTPLFLYLPFQNVHFPVQAPQKYIDKYSFINNKIRRTYAAMLDIADEAIGNVTKSLEKSGLWENTVFVFTTDNGGLPEAGGYNWPLRGQKRTLWEGGVRGVAFVHGNMLERKGVKSRELLHSTDWYPTLIKLAGGKVDDSPVPIDGFDVWDTISKGKPSPRTEILLNIDLAPEEKLREMMSNDPPYQGAAIRVGDMKLLVSCPNSTWFEPPELRERSTYDMVSEIILIGLVEVALYNITADPTEHTDLSRKLPDVVNKLQERLHFYKQTVVPPLNKPSDPLARNVALKNGCWTPWRS</sequence>
<protein>
    <recommendedName>
        <fullName evidence="8">Sulfatase N-terminal domain-containing protein</fullName>
    </recommendedName>
</protein>
<comment type="caution">
    <text evidence="9">The sequence shown here is derived from an EMBL/GenBank/DDBJ whole genome shotgun (WGS) entry which is preliminary data.</text>
</comment>
<accession>A0AAU9VVU8</accession>
<evidence type="ECO:0000256" key="6">
    <source>
        <dbReference type="ARBA" id="ARBA00023180"/>
    </source>
</evidence>
<dbReference type="InterPro" id="IPR000917">
    <property type="entry name" value="Sulfatase_N"/>
</dbReference>
<dbReference type="PANTHER" id="PTHR10342">
    <property type="entry name" value="ARYLSULFATASE"/>
    <property type="match status" value="1"/>
</dbReference>
<dbReference type="PROSITE" id="PS00149">
    <property type="entry name" value="SULFATASE_2"/>
    <property type="match status" value="1"/>
</dbReference>
<reference evidence="9 10" key="1">
    <citation type="submission" date="2022-05" db="EMBL/GenBank/DDBJ databases">
        <authorList>
            <consortium name="Genoscope - CEA"/>
            <person name="William W."/>
        </authorList>
    </citation>
    <scope>NUCLEOTIDE SEQUENCE [LARGE SCALE GENOMIC DNA]</scope>
</reference>
<dbReference type="EMBL" id="CALNXJ010000005">
    <property type="protein sequence ID" value="CAH3039489.1"/>
    <property type="molecule type" value="Genomic_DNA"/>
</dbReference>
<feature type="domain" description="Sulfatase N-terminal" evidence="8">
    <location>
        <begin position="24"/>
        <end position="343"/>
    </location>
</feature>
<gene>
    <name evidence="9" type="ORF">PMEA_00026163</name>
</gene>
<feature type="signal peptide" evidence="7">
    <location>
        <begin position="1"/>
        <end position="20"/>
    </location>
</feature>
<dbReference type="GO" id="GO:0008484">
    <property type="term" value="F:sulfuric ester hydrolase activity"/>
    <property type="evidence" value="ECO:0007669"/>
    <property type="project" value="InterPro"/>
</dbReference>
<evidence type="ECO:0000313" key="9">
    <source>
        <dbReference type="EMBL" id="CAH3039489.1"/>
    </source>
</evidence>
<evidence type="ECO:0000256" key="1">
    <source>
        <dbReference type="ARBA" id="ARBA00001913"/>
    </source>
</evidence>
<dbReference type="Pfam" id="PF00884">
    <property type="entry name" value="Sulfatase"/>
    <property type="match status" value="1"/>
</dbReference>
<name>A0AAU9VVU8_9CNID</name>
<dbReference type="CDD" id="cd16029">
    <property type="entry name" value="4-S"/>
    <property type="match status" value="1"/>
</dbReference>
<dbReference type="Gene3D" id="3.40.720.10">
    <property type="entry name" value="Alkaline Phosphatase, subunit A"/>
    <property type="match status" value="1"/>
</dbReference>
<dbReference type="GO" id="GO:0046872">
    <property type="term" value="F:metal ion binding"/>
    <property type="evidence" value="ECO:0007669"/>
    <property type="project" value="UniProtKB-KW"/>
</dbReference>
<dbReference type="Gene3D" id="3.30.1120.10">
    <property type="match status" value="1"/>
</dbReference>
<evidence type="ECO:0000256" key="5">
    <source>
        <dbReference type="ARBA" id="ARBA00022837"/>
    </source>
</evidence>
<dbReference type="PANTHER" id="PTHR10342:SF274">
    <property type="entry name" value="ARYLSULFATASE B"/>
    <property type="match status" value="1"/>
</dbReference>
<dbReference type="InterPro" id="IPR047115">
    <property type="entry name" value="ARSB"/>
</dbReference>
<feature type="chain" id="PRO_5043336677" description="Sulfatase N-terminal domain-containing protein" evidence="7">
    <location>
        <begin position="21"/>
        <end position="506"/>
    </location>
</feature>
<dbReference type="PROSITE" id="PS00523">
    <property type="entry name" value="SULFATASE_1"/>
    <property type="match status" value="1"/>
</dbReference>
<evidence type="ECO:0000256" key="4">
    <source>
        <dbReference type="ARBA" id="ARBA00022801"/>
    </source>
</evidence>